<protein>
    <submittedName>
        <fullName evidence="2">Uncharacterized protein</fullName>
    </submittedName>
</protein>
<evidence type="ECO:0000313" key="2">
    <source>
        <dbReference type="EMBL" id="KOO28050.1"/>
    </source>
</evidence>
<dbReference type="EMBL" id="JWZX01002628">
    <property type="protein sequence ID" value="KOO28050.1"/>
    <property type="molecule type" value="Genomic_DNA"/>
</dbReference>
<accession>A0A0M0JNK5</accession>
<evidence type="ECO:0000256" key="1">
    <source>
        <dbReference type="SAM" id="MobiDB-lite"/>
    </source>
</evidence>
<proteinExistence type="predicted"/>
<name>A0A0M0JNK5_9EUKA</name>
<comment type="caution">
    <text evidence="2">The sequence shown here is derived from an EMBL/GenBank/DDBJ whole genome shotgun (WGS) entry which is preliminary data.</text>
</comment>
<gene>
    <name evidence="2" type="ORF">Ctob_002778</name>
</gene>
<evidence type="ECO:0000313" key="3">
    <source>
        <dbReference type="Proteomes" id="UP000037460"/>
    </source>
</evidence>
<dbReference type="AlphaFoldDB" id="A0A0M0JNK5"/>
<reference evidence="3" key="1">
    <citation type="journal article" date="2015" name="PLoS Genet.">
        <title>Genome Sequence and Transcriptome Analyses of Chrysochromulina tobin: Metabolic Tools for Enhanced Algal Fitness in the Prominent Order Prymnesiales (Haptophyceae).</title>
        <authorList>
            <person name="Hovde B.T."/>
            <person name="Deodato C.R."/>
            <person name="Hunsperger H.M."/>
            <person name="Ryken S.A."/>
            <person name="Yost W."/>
            <person name="Jha R.K."/>
            <person name="Patterson J."/>
            <person name="Monnat R.J. Jr."/>
            <person name="Barlow S.B."/>
            <person name="Starkenburg S.R."/>
            <person name="Cattolico R.A."/>
        </authorList>
    </citation>
    <scope>NUCLEOTIDE SEQUENCE</scope>
    <source>
        <strain evidence="3">CCMP291</strain>
    </source>
</reference>
<organism evidence="2 3">
    <name type="scientific">Chrysochromulina tobinii</name>
    <dbReference type="NCBI Taxonomy" id="1460289"/>
    <lineage>
        <taxon>Eukaryota</taxon>
        <taxon>Haptista</taxon>
        <taxon>Haptophyta</taxon>
        <taxon>Prymnesiophyceae</taxon>
        <taxon>Prymnesiales</taxon>
        <taxon>Chrysochromulinaceae</taxon>
        <taxon>Chrysochromulina</taxon>
    </lineage>
</organism>
<feature type="region of interest" description="Disordered" evidence="1">
    <location>
        <begin position="109"/>
        <end position="144"/>
    </location>
</feature>
<sequence length="144" mass="15278">MQDELEAWLVACPLDAKQLNYSVTKAGNGNLRIQIGGIWEYMKQPPLGVLGSSPVPSPRGPLSPSWAPPGMLPTAPFSAAALPLSKDPAHIRRAMKKAALRDHAASAISPRLAGIADDHSADSEEDDGDESWSVKAESGNSHEM</sequence>
<keyword evidence="3" id="KW-1185">Reference proteome</keyword>
<dbReference type="Proteomes" id="UP000037460">
    <property type="component" value="Unassembled WGS sequence"/>
</dbReference>